<reference evidence="1 2" key="1">
    <citation type="submission" date="2022-05" db="EMBL/GenBank/DDBJ databases">
        <authorList>
            <consortium name="Genoscope - CEA"/>
            <person name="William W."/>
        </authorList>
    </citation>
    <scope>NUCLEOTIDE SEQUENCE [LARGE SCALE GENOMIC DNA]</scope>
</reference>
<sequence length="147" mass="16479">KTGVPGEKPLGVKERANNKLNLHMLTTPGFEPGPHWWGSESSHHCTTLFLKRYFRLGMKIKKASCSQKTQIKKEKSKENQKVFTFCGAGILGFGIRNTAQNMRNSAIIVIRNPSTLADNLLSITLNLESTSWNPDFMTVLDSLTRDD</sequence>
<evidence type="ECO:0000313" key="2">
    <source>
        <dbReference type="Proteomes" id="UP001159405"/>
    </source>
</evidence>
<keyword evidence="2" id="KW-1185">Reference proteome</keyword>
<comment type="caution">
    <text evidence="1">The sequence shown here is derived from an EMBL/GenBank/DDBJ whole genome shotgun (WGS) entry which is preliminary data.</text>
</comment>
<evidence type="ECO:0000313" key="1">
    <source>
        <dbReference type="EMBL" id="CAH3107947.1"/>
    </source>
</evidence>
<evidence type="ECO:0008006" key="3">
    <source>
        <dbReference type="Google" id="ProtNLM"/>
    </source>
</evidence>
<name>A0ABN8NG75_9CNID</name>
<dbReference type="EMBL" id="CALNXK010000020">
    <property type="protein sequence ID" value="CAH3107947.1"/>
    <property type="molecule type" value="Genomic_DNA"/>
</dbReference>
<dbReference type="Proteomes" id="UP001159405">
    <property type="component" value="Unassembled WGS sequence"/>
</dbReference>
<protein>
    <recommendedName>
        <fullName evidence="3">Alcohol-forming fatty acyl-CoA reductase</fullName>
    </recommendedName>
</protein>
<proteinExistence type="predicted"/>
<organism evidence="1 2">
    <name type="scientific">Porites lobata</name>
    <dbReference type="NCBI Taxonomy" id="104759"/>
    <lineage>
        <taxon>Eukaryota</taxon>
        <taxon>Metazoa</taxon>
        <taxon>Cnidaria</taxon>
        <taxon>Anthozoa</taxon>
        <taxon>Hexacorallia</taxon>
        <taxon>Scleractinia</taxon>
        <taxon>Fungiina</taxon>
        <taxon>Poritidae</taxon>
        <taxon>Porites</taxon>
    </lineage>
</organism>
<gene>
    <name evidence="1" type="ORF">PLOB_00016605</name>
</gene>
<accession>A0ABN8NG75</accession>
<feature type="non-terminal residue" evidence="1">
    <location>
        <position position="1"/>
    </location>
</feature>